<dbReference type="Pfam" id="PF00440">
    <property type="entry name" value="TetR_N"/>
    <property type="match status" value="1"/>
</dbReference>
<gene>
    <name evidence="2" type="ORF">FNA67_21430</name>
</gene>
<dbReference type="OrthoDB" id="2356263at2"/>
<protein>
    <submittedName>
        <fullName evidence="2">TetR family transcriptional regulator</fullName>
    </submittedName>
</protein>
<dbReference type="Gene3D" id="1.10.10.60">
    <property type="entry name" value="Homeodomain-like"/>
    <property type="match status" value="1"/>
</dbReference>
<dbReference type="InterPro" id="IPR036271">
    <property type="entry name" value="Tet_transcr_reg_TetR-rel_C_sf"/>
</dbReference>
<organism evidence="2 3">
    <name type="scientific">Paradevosia tibetensis</name>
    <dbReference type="NCBI Taxonomy" id="1447062"/>
    <lineage>
        <taxon>Bacteria</taxon>
        <taxon>Pseudomonadati</taxon>
        <taxon>Pseudomonadota</taxon>
        <taxon>Alphaproteobacteria</taxon>
        <taxon>Hyphomicrobiales</taxon>
        <taxon>Devosiaceae</taxon>
        <taxon>Paradevosia</taxon>
    </lineage>
</organism>
<dbReference type="PRINTS" id="PR00455">
    <property type="entry name" value="HTHTETR"/>
</dbReference>
<accession>A0A5B9DTR7</accession>
<dbReference type="GO" id="GO:0003700">
    <property type="term" value="F:DNA-binding transcription factor activity"/>
    <property type="evidence" value="ECO:0007669"/>
    <property type="project" value="TreeGrafter"/>
</dbReference>
<name>A0A5B9DTR7_9HYPH</name>
<dbReference type="InterPro" id="IPR050109">
    <property type="entry name" value="HTH-type_TetR-like_transc_reg"/>
</dbReference>
<dbReference type="InterPro" id="IPR009057">
    <property type="entry name" value="Homeodomain-like_sf"/>
</dbReference>
<dbReference type="InterPro" id="IPR001647">
    <property type="entry name" value="HTH_TetR"/>
</dbReference>
<dbReference type="EMBL" id="CP041690">
    <property type="protein sequence ID" value="QEE22567.1"/>
    <property type="molecule type" value="Genomic_DNA"/>
</dbReference>
<dbReference type="GO" id="GO:0000976">
    <property type="term" value="F:transcription cis-regulatory region binding"/>
    <property type="evidence" value="ECO:0007669"/>
    <property type="project" value="TreeGrafter"/>
</dbReference>
<evidence type="ECO:0000313" key="3">
    <source>
        <dbReference type="Proteomes" id="UP000321062"/>
    </source>
</evidence>
<dbReference type="Pfam" id="PF08362">
    <property type="entry name" value="TetR_C_3"/>
    <property type="match status" value="1"/>
</dbReference>
<keyword evidence="1" id="KW-0238">DNA-binding</keyword>
<dbReference type="RefSeq" id="WP_049707083.1">
    <property type="nucleotide sequence ID" value="NZ_BMFM01000001.1"/>
</dbReference>
<evidence type="ECO:0000313" key="2">
    <source>
        <dbReference type="EMBL" id="QEE22567.1"/>
    </source>
</evidence>
<dbReference type="GO" id="GO:0045892">
    <property type="term" value="P:negative regulation of DNA-templated transcription"/>
    <property type="evidence" value="ECO:0007669"/>
    <property type="project" value="InterPro"/>
</dbReference>
<keyword evidence="3" id="KW-1185">Reference proteome</keyword>
<dbReference type="PANTHER" id="PTHR30055:SF196">
    <property type="entry name" value="HTH-TYPE TRANSCRIPTIONAL REGULATOR RUTR"/>
    <property type="match status" value="1"/>
</dbReference>
<dbReference type="PROSITE" id="PS50977">
    <property type="entry name" value="HTH_TETR_2"/>
    <property type="match status" value="1"/>
</dbReference>
<dbReference type="Proteomes" id="UP000321062">
    <property type="component" value="Chromosome"/>
</dbReference>
<dbReference type="Gene3D" id="1.10.357.10">
    <property type="entry name" value="Tetracycline Repressor, domain 2"/>
    <property type="match status" value="1"/>
</dbReference>
<dbReference type="InterPro" id="IPR013573">
    <property type="entry name" value="Tscrpt_reg_YcdC_C"/>
</dbReference>
<reference evidence="2 3" key="1">
    <citation type="journal article" date="2015" name="Int. J. Syst. Evol. Microbiol.">
        <title>Youhaiella tibetensis gen. nov., sp. nov., isolated from subsurface sediment.</title>
        <authorList>
            <person name="Wang Y.X."/>
            <person name="Huang F.Q."/>
            <person name="Nogi Y."/>
            <person name="Pang S.J."/>
            <person name="Wang P.K."/>
            <person name="Lv J."/>
        </authorList>
    </citation>
    <scope>NUCLEOTIDE SEQUENCE [LARGE SCALE GENOMIC DNA]</scope>
    <source>
        <strain evidence="3">fig4</strain>
    </source>
</reference>
<proteinExistence type="predicted"/>
<dbReference type="KEGG" id="yti:FNA67_21430"/>
<dbReference type="SUPFAM" id="SSF46689">
    <property type="entry name" value="Homeodomain-like"/>
    <property type="match status" value="1"/>
</dbReference>
<dbReference type="SUPFAM" id="SSF48498">
    <property type="entry name" value="Tetracyclin repressor-like, C-terminal domain"/>
    <property type="match status" value="1"/>
</dbReference>
<sequence>MPPIKVKNAGKSVPARRKSAAPAKAQTRIQREKQDVILEAALDVFSLHGFRGATIDQIAEQAGMSKPNLLYYFPRKEEIHKRLMKTMLDTWLQPLREFDAEGDPIPEIRSYIRRKLEMARDFPRESRLFANEMLQGAPRLIDILEGELKDLVDEKAAVLLAWMDEGKIARTDPYHLIFSIWATTQHYADFDVQVRAVLGKERGGEGRFEDAARFLENLFMNGIVPKKQTVG</sequence>
<dbReference type="PANTHER" id="PTHR30055">
    <property type="entry name" value="HTH-TYPE TRANSCRIPTIONAL REGULATOR RUTR"/>
    <property type="match status" value="1"/>
</dbReference>
<evidence type="ECO:0000256" key="1">
    <source>
        <dbReference type="ARBA" id="ARBA00023125"/>
    </source>
</evidence>
<dbReference type="AlphaFoldDB" id="A0A5B9DTR7"/>